<feature type="transmembrane region" description="Helical" evidence="7">
    <location>
        <begin position="265"/>
        <end position="287"/>
    </location>
</feature>
<feature type="transmembrane region" description="Helical" evidence="7">
    <location>
        <begin position="211"/>
        <end position="232"/>
    </location>
</feature>
<dbReference type="PROSITE" id="PS50928">
    <property type="entry name" value="ABC_TM1"/>
    <property type="match status" value="1"/>
</dbReference>
<dbReference type="GO" id="GO:0005886">
    <property type="term" value="C:plasma membrane"/>
    <property type="evidence" value="ECO:0007669"/>
    <property type="project" value="UniProtKB-SubCell"/>
</dbReference>
<dbReference type="InterPro" id="IPR035906">
    <property type="entry name" value="MetI-like_sf"/>
</dbReference>
<evidence type="ECO:0000256" key="3">
    <source>
        <dbReference type="ARBA" id="ARBA00022475"/>
    </source>
</evidence>
<dbReference type="SUPFAM" id="SSF161098">
    <property type="entry name" value="MetI-like"/>
    <property type="match status" value="1"/>
</dbReference>
<dbReference type="AlphaFoldDB" id="A0A931ATW1"/>
<feature type="transmembrane region" description="Helical" evidence="7">
    <location>
        <begin position="133"/>
        <end position="155"/>
    </location>
</feature>
<organism evidence="10 11">
    <name type="scientific">Halonatronomonas betaini</name>
    <dbReference type="NCBI Taxonomy" id="2778430"/>
    <lineage>
        <taxon>Bacteria</taxon>
        <taxon>Bacillati</taxon>
        <taxon>Bacillota</taxon>
        <taxon>Clostridia</taxon>
        <taxon>Halanaerobiales</taxon>
        <taxon>Halarsenatibacteraceae</taxon>
        <taxon>Halonatronomonas</taxon>
    </lineage>
</organism>
<dbReference type="EMBL" id="JADPIE010000007">
    <property type="protein sequence ID" value="MBF8437826.1"/>
    <property type="molecule type" value="Genomic_DNA"/>
</dbReference>
<feature type="transmembrane region" description="Helical" evidence="7">
    <location>
        <begin position="38"/>
        <end position="58"/>
    </location>
</feature>
<evidence type="ECO:0000256" key="1">
    <source>
        <dbReference type="ARBA" id="ARBA00004651"/>
    </source>
</evidence>
<dbReference type="InterPro" id="IPR050366">
    <property type="entry name" value="BP-dependent_transpt_permease"/>
</dbReference>
<dbReference type="PANTHER" id="PTHR43386">
    <property type="entry name" value="OLIGOPEPTIDE TRANSPORT SYSTEM PERMEASE PROTEIN APPC"/>
    <property type="match status" value="1"/>
</dbReference>
<comment type="similarity">
    <text evidence="7">Belongs to the binding-protein-dependent transport system permease family.</text>
</comment>
<feature type="transmembrane region" description="Helical" evidence="7">
    <location>
        <begin position="161"/>
        <end position="180"/>
    </location>
</feature>
<evidence type="ECO:0000256" key="5">
    <source>
        <dbReference type="ARBA" id="ARBA00022989"/>
    </source>
</evidence>
<dbReference type="GO" id="GO:0055085">
    <property type="term" value="P:transmembrane transport"/>
    <property type="evidence" value="ECO:0007669"/>
    <property type="project" value="InterPro"/>
</dbReference>
<accession>A0A931ATW1</accession>
<proteinExistence type="inferred from homology"/>
<feature type="transmembrane region" description="Helical" evidence="7">
    <location>
        <begin position="100"/>
        <end position="126"/>
    </location>
</feature>
<dbReference type="InterPro" id="IPR025966">
    <property type="entry name" value="OppC_N"/>
</dbReference>
<dbReference type="PANTHER" id="PTHR43386:SF1">
    <property type="entry name" value="D,D-DIPEPTIDE TRANSPORT SYSTEM PERMEASE PROTEIN DDPC-RELATED"/>
    <property type="match status" value="1"/>
</dbReference>
<evidence type="ECO:0000256" key="6">
    <source>
        <dbReference type="ARBA" id="ARBA00023136"/>
    </source>
</evidence>
<reference evidence="10" key="1">
    <citation type="submission" date="2020-11" db="EMBL/GenBank/DDBJ databases">
        <title>Halonatronomonas betainensis gen. nov., sp. nov. a novel haloalkaliphilic representative of the family Halanaerobiacae capable of betaine degradation.</title>
        <authorList>
            <person name="Boltyanskaya Y."/>
            <person name="Kevbrin V."/>
            <person name="Detkova E."/>
            <person name="Grouzdev D.S."/>
            <person name="Koziaeva V."/>
            <person name="Zhilina T."/>
        </authorList>
    </citation>
    <scope>NUCLEOTIDE SEQUENCE</scope>
    <source>
        <strain evidence="10">Z-7014</strain>
    </source>
</reference>
<evidence type="ECO:0000256" key="2">
    <source>
        <dbReference type="ARBA" id="ARBA00022448"/>
    </source>
</evidence>
<gene>
    <name evidence="10" type="ORF">I0Q91_12080</name>
</gene>
<evidence type="ECO:0000256" key="7">
    <source>
        <dbReference type="RuleBase" id="RU363032"/>
    </source>
</evidence>
<keyword evidence="3" id="KW-1003">Cell membrane</keyword>
<comment type="subcellular location">
    <subcellularLocation>
        <location evidence="1 7">Cell membrane</location>
        <topology evidence="1 7">Multi-pass membrane protein</topology>
    </subcellularLocation>
</comment>
<dbReference type="Proteomes" id="UP000621436">
    <property type="component" value="Unassembled WGS sequence"/>
</dbReference>
<feature type="domain" description="ABC transmembrane type-1" evidence="9">
    <location>
        <begin position="98"/>
        <end position="287"/>
    </location>
</feature>
<dbReference type="Pfam" id="PF00528">
    <property type="entry name" value="BPD_transp_1"/>
    <property type="match status" value="1"/>
</dbReference>
<keyword evidence="2 7" id="KW-0813">Transport</keyword>
<evidence type="ECO:0000259" key="9">
    <source>
        <dbReference type="PROSITE" id="PS50928"/>
    </source>
</evidence>
<keyword evidence="11" id="KW-1185">Reference proteome</keyword>
<sequence length="300" mass="33223">MQSTEKLKDNKSGKDKNEKRSMSFRKDAFRRFKKSPTAIVGLIIVIIFIGIAVLGPYITPHNPFEQNIINAHQGPSAEFWLGTDFFGRDILSRIIYGARISLMVGLSVVMLRAAIGIIVGLIAGYYGGWIENILMRIVDAFIAFPGIILAMAIMAIRGQGIENVIIALTVVGWPTFARLVRSEVISLKEREYVWAAKGIGLNDIKIMMNHILPNCLSTIIVYATLGIAYPIIAEAGLSFLGLGATPQQATWGFQMSLERQYMRTAWWGVTFPGLSLMTVVLGFNLLGDGLRDILDPKMRE</sequence>
<keyword evidence="5 7" id="KW-1133">Transmembrane helix</keyword>
<name>A0A931ATW1_9FIRM</name>
<dbReference type="InterPro" id="IPR000515">
    <property type="entry name" value="MetI-like"/>
</dbReference>
<dbReference type="Pfam" id="PF12911">
    <property type="entry name" value="OppC_N"/>
    <property type="match status" value="1"/>
</dbReference>
<evidence type="ECO:0000313" key="10">
    <source>
        <dbReference type="EMBL" id="MBF8437826.1"/>
    </source>
</evidence>
<evidence type="ECO:0000256" key="4">
    <source>
        <dbReference type="ARBA" id="ARBA00022692"/>
    </source>
</evidence>
<feature type="region of interest" description="Disordered" evidence="8">
    <location>
        <begin position="1"/>
        <end position="20"/>
    </location>
</feature>
<dbReference type="RefSeq" id="WP_270454855.1">
    <property type="nucleotide sequence ID" value="NZ_JADPIE010000007.1"/>
</dbReference>
<evidence type="ECO:0000256" key="8">
    <source>
        <dbReference type="SAM" id="MobiDB-lite"/>
    </source>
</evidence>
<dbReference type="Gene3D" id="1.10.3720.10">
    <property type="entry name" value="MetI-like"/>
    <property type="match status" value="1"/>
</dbReference>
<evidence type="ECO:0000313" key="11">
    <source>
        <dbReference type="Proteomes" id="UP000621436"/>
    </source>
</evidence>
<comment type="caution">
    <text evidence="10">The sequence shown here is derived from an EMBL/GenBank/DDBJ whole genome shotgun (WGS) entry which is preliminary data.</text>
</comment>
<keyword evidence="4 7" id="KW-0812">Transmembrane</keyword>
<keyword evidence="6 7" id="KW-0472">Membrane</keyword>
<dbReference type="CDD" id="cd06261">
    <property type="entry name" value="TM_PBP2"/>
    <property type="match status" value="1"/>
</dbReference>
<protein>
    <submittedName>
        <fullName evidence="10">ABC transporter permease</fullName>
    </submittedName>
</protein>